<evidence type="ECO:0000256" key="5">
    <source>
        <dbReference type="ARBA" id="ARBA00023136"/>
    </source>
</evidence>
<dbReference type="SMART" id="SM00155">
    <property type="entry name" value="PLDc"/>
    <property type="match status" value="2"/>
</dbReference>
<dbReference type="RefSeq" id="WP_165105801.1">
    <property type="nucleotide sequence ID" value="NZ_JAAKYA010000014.1"/>
</dbReference>
<evidence type="ECO:0000313" key="9">
    <source>
        <dbReference type="Proteomes" id="UP000477311"/>
    </source>
</evidence>
<protein>
    <submittedName>
        <fullName evidence="8">Cardiolipin synthase</fullName>
    </submittedName>
</protein>
<dbReference type="GO" id="GO:0032049">
    <property type="term" value="P:cardiolipin biosynthetic process"/>
    <property type="evidence" value="ECO:0007669"/>
    <property type="project" value="UniProtKB-ARBA"/>
</dbReference>
<dbReference type="GO" id="GO:0005886">
    <property type="term" value="C:plasma membrane"/>
    <property type="evidence" value="ECO:0007669"/>
    <property type="project" value="UniProtKB-SubCell"/>
</dbReference>
<evidence type="ECO:0000256" key="3">
    <source>
        <dbReference type="ARBA" id="ARBA00022692"/>
    </source>
</evidence>
<dbReference type="EMBL" id="JAAKYA010000014">
    <property type="protein sequence ID" value="NGO38284.1"/>
    <property type="molecule type" value="Genomic_DNA"/>
</dbReference>
<dbReference type="CDD" id="cd09163">
    <property type="entry name" value="PLDc_CLS_unchar2_2"/>
    <property type="match status" value="1"/>
</dbReference>
<evidence type="ECO:0000256" key="1">
    <source>
        <dbReference type="ARBA" id="ARBA00004651"/>
    </source>
</evidence>
<evidence type="ECO:0000256" key="4">
    <source>
        <dbReference type="ARBA" id="ARBA00022989"/>
    </source>
</evidence>
<dbReference type="Gene3D" id="3.30.870.10">
    <property type="entry name" value="Endonuclease Chain A"/>
    <property type="match status" value="2"/>
</dbReference>
<accession>A0A6M1RS14</accession>
<feature type="domain" description="PLD phosphodiesterase" evidence="7">
    <location>
        <begin position="222"/>
        <end position="249"/>
    </location>
</feature>
<keyword evidence="4 6" id="KW-1133">Transmembrane helix</keyword>
<feature type="transmembrane region" description="Helical" evidence="6">
    <location>
        <begin position="43"/>
        <end position="64"/>
    </location>
</feature>
<comment type="caution">
    <text evidence="8">The sequence shown here is derived from an EMBL/GenBank/DDBJ whole genome shotgun (WGS) entry which is preliminary data.</text>
</comment>
<evidence type="ECO:0000256" key="2">
    <source>
        <dbReference type="ARBA" id="ARBA00022475"/>
    </source>
</evidence>
<feature type="transmembrane region" description="Helical" evidence="6">
    <location>
        <begin position="12"/>
        <end position="36"/>
    </location>
</feature>
<evidence type="ECO:0000259" key="7">
    <source>
        <dbReference type="PROSITE" id="PS50035"/>
    </source>
</evidence>
<comment type="subcellular location">
    <subcellularLocation>
        <location evidence="1">Cell membrane</location>
        <topology evidence="1">Multi-pass membrane protein</topology>
    </subcellularLocation>
</comment>
<dbReference type="CDD" id="cd09157">
    <property type="entry name" value="PLDc_CLS_unchar2_1"/>
    <property type="match status" value="1"/>
</dbReference>
<reference evidence="8 9" key="1">
    <citation type="submission" date="2020-02" db="EMBL/GenBank/DDBJ databases">
        <title>Draft genome sequence of Limisphaera ngatamarikiensis NGM72.4T, a thermophilic Verrucomicrobia grouped in subdivision 3.</title>
        <authorList>
            <person name="Carere C.R."/>
            <person name="Steen J."/>
            <person name="Hugenholtz P."/>
            <person name="Stott M.B."/>
        </authorList>
    </citation>
    <scope>NUCLEOTIDE SEQUENCE [LARGE SCALE GENOMIC DNA]</scope>
    <source>
        <strain evidence="8 9">NGM72.4</strain>
    </source>
</reference>
<name>A0A6M1RS14_9BACT</name>
<keyword evidence="5 6" id="KW-0472">Membrane</keyword>
<keyword evidence="3 6" id="KW-0812">Transmembrane</keyword>
<proteinExistence type="predicted"/>
<dbReference type="SUPFAM" id="SSF56024">
    <property type="entry name" value="Phospholipase D/nuclease"/>
    <property type="match status" value="2"/>
</dbReference>
<dbReference type="PANTHER" id="PTHR21248:SF22">
    <property type="entry name" value="PHOSPHOLIPASE D"/>
    <property type="match status" value="1"/>
</dbReference>
<dbReference type="InterPro" id="IPR001736">
    <property type="entry name" value="PLipase_D/transphosphatidylase"/>
</dbReference>
<dbReference type="InterPro" id="IPR025202">
    <property type="entry name" value="PLD-like_dom"/>
</dbReference>
<dbReference type="Pfam" id="PF13091">
    <property type="entry name" value="PLDc_2"/>
    <property type="match status" value="2"/>
</dbReference>
<evidence type="ECO:0000313" key="8">
    <source>
        <dbReference type="EMBL" id="NGO38284.1"/>
    </source>
</evidence>
<dbReference type="GO" id="GO:0008808">
    <property type="term" value="F:cardiolipin synthase activity"/>
    <property type="evidence" value="ECO:0007669"/>
    <property type="project" value="TreeGrafter"/>
</dbReference>
<sequence>MTLTWSEPIPWTVLSALGSALVLGAAVWASGHAVIFKRDARSAALWVIVIWLMPAAGPVLYYLLGINRVRRRAAALREDRLGGATAVAAPPPCPASIEAGLTPPLQGLALLVGRITGLPLTPCNAVDPLVNGEQAFPAMLQAIHEARRSIAMASYIFDGTGIGAEFVRALSEAVRRGVQVRVLIDDVYVRFRLGSAYKPLLRAGVPVAVFNPPLVPARLHAAHLRNHRKLLIVDGRIGFTGGMNVHRPYWCPEDPDRAQRDLHFRLEGPVVRHLWSVFQEDWQFTTGELLTGDAWEPEARPVGTVPARGIEAGPDEHLDRLRWVFLGALHAATRSIRLWTPYFVPEPALVAALNAAALRDVQVDILLPARLDHPTVQWACMAQIWQVLEHGCRVWLRPPPFDHSKLLVVDEQWVCFGSANWDARSLRLNFEFNVECYDPGLGTRLARLFDTARAGARPLTKAEVDGRPLPVKLRDGLARLFAPYL</sequence>
<dbReference type="PROSITE" id="PS50035">
    <property type="entry name" value="PLD"/>
    <property type="match status" value="2"/>
</dbReference>
<keyword evidence="2" id="KW-1003">Cell membrane</keyword>
<dbReference type="AlphaFoldDB" id="A0A6M1RS14"/>
<organism evidence="8 9">
    <name type="scientific">Limisphaera ngatamarikiensis</name>
    <dbReference type="NCBI Taxonomy" id="1324935"/>
    <lineage>
        <taxon>Bacteria</taxon>
        <taxon>Pseudomonadati</taxon>
        <taxon>Verrucomicrobiota</taxon>
        <taxon>Verrucomicrobiia</taxon>
        <taxon>Limisphaerales</taxon>
        <taxon>Limisphaeraceae</taxon>
        <taxon>Limisphaera</taxon>
    </lineage>
</organism>
<dbReference type="Proteomes" id="UP000477311">
    <property type="component" value="Unassembled WGS sequence"/>
</dbReference>
<gene>
    <name evidence="8" type="ORF">G4L39_02590</name>
</gene>
<dbReference type="Pfam" id="PF13396">
    <property type="entry name" value="PLDc_N"/>
    <property type="match status" value="1"/>
</dbReference>
<keyword evidence="9" id="KW-1185">Reference proteome</keyword>
<evidence type="ECO:0000256" key="6">
    <source>
        <dbReference type="SAM" id="Phobius"/>
    </source>
</evidence>
<feature type="domain" description="PLD phosphodiesterase" evidence="7">
    <location>
        <begin position="403"/>
        <end position="425"/>
    </location>
</feature>
<dbReference type="PANTHER" id="PTHR21248">
    <property type="entry name" value="CARDIOLIPIN SYNTHASE"/>
    <property type="match status" value="1"/>
</dbReference>
<dbReference type="InterPro" id="IPR027379">
    <property type="entry name" value="CLS_N"/>
</dbReference>